<proteinExistence type="predicted"/>
<accession>A0ABR1UET5</accession>
<evidence type="ECO:0000313" key="2">
    <source>
        <dbReference type="Proteomes" id="UP001444661"/>
    </source>
</evidence>
<protein>
    <submittedName>
        <fullName evidence="1">Uncharacterized protein</fullName>
    </submittedName>
</protein>
<dbReference type="Proteomes" id="UP001444661">
    <property type="component" value="Unassembled WGS sequence"/>
</dbReference>
<gene>
    <name evidence="1" type="ORF">PG993_001797</name>
</gene>
<comment type="caution">
    <text evidence="1">The sequence shown here is derived from an EMBL/GenBank/DDBJ whole genome shotgun (WGS) entry which is preliminary data.</text>
</comment>
<keyword evidence="2" id="KW-1185">Reference proteome</keyword>
<sequence>MPKSLAGLVNFRLRLGYFRVNFSDIIVGNCFFRRRGVAMLFARRMPMWQRLFPVLKRAYFGDCLDLREGFELLGRILLCSLDYFFLSRLPCGLPRGIHLRITEVMTGRQGKMFSDMVRAVEACRVVTVNGIVS</sequence>
<organism evidence="1 2">
    <name type="scientific">Apiospora rasikravindrae</name>
    <dbReference type="NCBI Taxonomy" id="990691"/>
    <lineage>
        <taxon>Eukaryota</taxon>
        <taxon>Fungi</taxon>
        <taxon>Dikarya</taxon>
        <taxon>Ascomycota</taxon>
        <taxon>Pezizomycotina</taxon>
        <taxon>Sordariomycetes</taxon>
        <taxon>Xylariomycetidae</taxon>
        <taxon>Amphisphaeriales</taxon>
        <taxon>Apiosporaceae</taxon>
        <taxon>Apiospora</taxon>
    </lineage>
</organism>
<dbReference type="EMBL" id="JAQQWK010000001">
    <property type="protein sequence ID" value="KAK8056570.1"/>
    <property type="molecule type" value="Genomic_DNA"/>
</dbReference>
<reference evidence="1 2" key="1">
    <citation type="submission" date="2023-01" db="EMBL/GenBank/DDBJ databases">
        <title>Analysis of 21 Apiospora genomes using comparative genomics revels a genus with tremendous synthesis potential of carbohydrate active enzymes and secondary metabolites.</title>
        <authorList>
            <person name="Sorensen T."/>
        </authorList>
    </citation>
    <scope>NUCLEOTIDE SEQUENCE [LARGE SCALE GENOMIC DNA]</scope>
    <source>
        <strain evidence="1 2">CBS 33761</strain>
    </source>
</reference>
<evidence type="ECO:0000313" key="1">
    <source>
        <dbReference type="EMBL" id="KAK8056570.1"/>
    </source>
</evidence>
<name>A0ABR1UET5_9PEZI</name>